<dbReference type="FunFam" id="1.10.287.3980:FF:000001">
    <property type="entry name" value="Mitochondrial ribosomal protein L34"/>
    <property type="match status" value="1"/>
</dbReference>
<dbReference type="GO" id="GO:0005762">
    <property type="term" value="C:mitochondrial large ribosomal subunit"/>
    <property type="evidence" value="ECO:0007669"/>
    <property type="project" value="TreeGrafter"/>
</dbReference>
<evidence type="ECO:0000256" key="2">
    <source>
        <dbReference type="ARBA" id="ARBA00022980"/>
    </source>
</evidence>
<accession>A0A194RPX4</accession>
<dbReference type="FunCoup" id="A0A194RPX4">
    <property type="interactions" value="152"/>
</dbReference>
<dbReference type="Pfam" id="PF00468">
    <property type="entry name" value="Ribosomal_L34"/>
    <property type="match status" value="1"/>
</dbReference>
<dbReference type="EMBL" id="KQ459896">
    <property type="protein sequence ID" value="KPJ19365.1"/>
    <property type="molecule type" value="Genomic_DNA"/>
</dbReference>
<protein>
    <recommendedName>
        <fullName evidence="4">Large ribosomal subunit protein bL34m</fullName>
    </recommendedName>
    <alternativeName>
        <fullName evidence="5">39S ribosomal protein L34, mitochondrial</fullName>
    </alternativeName>
</protein>
<proteinExistence type="inferred from homology"/>
<evidence type="ECO:0000256" key="3">
    <source>
        <dbReference type="ARBA" id="ARBA00023274"/>
    </source>
</evidence>
<evidence type="ECO:0000313" key="7">
    <source>
        <dbReference type="Proteomes" id="UP000053240"/>
    </source>
</evidence>
<evidence type="ECO:0000256" key="4">
    <source>
        <dbReference type="ARBA" id="ARBA00035274"/>
    </source>
</evidence>
<dbReference type="AlphaFoldDB" id="A0A194RPX4"/>
<dbReference type="InParanoid" id="A0A194RPX4"/>
<dbReference type="InterPro" id="IPR000271">
    <property type="entry name" value="Ribosomal_bL34"/>
</dbReference>
<keyword evidence="3" id="KW-0687">Ribonucleoprotein</keyword>
<evidence type="ECO:0000313" key="6">
    <source>
        <dbReference type="EMBL" id="KPJ19365.1"/>
    </source>
</evidence>
<dbReference type="PANTHER" id="PTHR14503">
    <property type="entry name" value="MITOCHONDRIAL RIBOSOMAL PROTEIN 34 FAMILY MEMBER"/>
    <property type="match status" value="1"/>
</dbReference>
<reference evidence="6 7" key="1">
    <citation type="journal article" date="2015" name="Nat. Commun.">
        <title>Outbred genome sequencing and CRISPR/Cas9 gene editing in butterflies.</title>
        <authorList>
            <person name="Li X."/>
            <person name="Fan D."/>
            <person name="Zhang W."/>
            <person name="Liu G."/>
            <person name="Zhang L."/>
            <person name="Zhao L."/>
            <person name="Fang X."/>
            <person name="Chen L."/>
            <person name="Dong Y."/>
            <person name="Chen Y."/>
            <person name="Ding Y."/>
            <person name="Zhao R."/>
            <person name="Feng M."/>
            <person name="Zhu Y."/>
            <person name="Feng Y."/>
            <person name="Jiang X."/>
            <person name="Zhu D."/>
            <person name="Xiang H."/>
            <person name="Feng X."/>
            <person name="Li S."/>
            <person name="Wang J."/>
            <person name="Zhang G."/>
            <person name="Kronforst M.R."/>
            <person name="Wang W."/>
        </authorList>
    </citation>
    <scope>NUCLEOTIDE SEQUENCE [LARGE SCALE GENOMIC DNA]</scope>
    <source>
        <strain evidence="6">Ya'a_city_454_Pm</strain>
        <tissue evidence="6">Whole body</tissue>
    </source>
</reference>
<keyword evidence="7" id="KW-1185">Reference proteome</keyword>
<dbReference type="GO" id="GO:0003735">
    <property type="term" value="F:structural constituent of ribosome"/>
    <property type="evidence" value="ECO:0007669"/>
    <property type="project" value="InterPro"/>
</dbReference>
<name>A0A194RPX4_PAPMA</name>
<gene>
    <name evidence="6" type="ORF">RR48_10992</name>
</gene>
<sequence>MTDISAFCAAHEDFPVMKEIIETQELISMSRFMTAILQPLKCVAQSFHTISQVPSSNALVKPDSFLLTAVRTKVRCYFPRPNEVRRVRRHGWNARISTPNGRRIIMRRLLKGRFVLSH</sequence>
<dbReference type="Proteomes" id="UP000053240">
    <property type="component" value="Unassembled WGS sequence"/>
</dbReference>
<evidence type="ECO:0000256" key="1">
    <source>
        <dbReference type="ARBA" id="ARBA00010111"/>
    </source>
</evidence>
<dbReference type="PANTHER" id="PTHR14503:SF4">
    <property type="entry name" value="LARGE RIBOSOMAL SUBUNIT PROTEIN BL34M"/>
    <property type="match status" value="1"/>
</dbReference>
<evidence type="ECO:0000256" key="5">
    <source>
        <dbReference type="ARBA" id="ARBA00035434"/>
    </source>
</evidence>
<dbReference type="Gene3D" id="1.10.287.3980">
    <property type="match status" value="1"/>
</dbReference>
<keyword evidence="2 6" id="KW-0689">Ribosomal protein</keyword>
<comment type="similarity">
    <text evidence="1">Belongs to the bacterial ribosomal protein bL34 family.</text>
</comment>
<dbReference type="GO" id="GO:0006412">
    <property type="term" value="P:translation"/>
    <property type="evidence" value="ECO:0007669"/>
    <property type="project" value="InterPro"/>
</dbReference>
<organism evidence="6 7">
    <name type="scientific">Papilio machaon</name>
    <name type="common">Old World swallowtail butterfly</name>
    <dbReference type="NCBI Taxonomy" id="76193"/>
    <lineage>
        <taxon>Eukaryota</taxon>
        <taxon>Metazoa</taxon>
        <taxon>Ecdysozoa</taxon>
        <taxon>Arthropoda</taxon>
        <taxon>Hexapoda</taxon>
        <taxon>Insecta</taxon>
        <taxon>Pterygota</taxon>
        <taxon>Neoptera</taxon>
        <taxon>Endopterygota</taxon>
        <taxon>Lepidoptera</taxon>
        <taxon>Glossata</taxon>
        <taxon>Ditrysia</taxon>
        <taxon>Papilionoidea</taxon>
        <taxon>Papilionidae</taxon>
        <taxon>Papilioninae</taxon>
        <taxon>Papilio</taxon>
    </lineage>
</organism>